<evidence type="ECO:0000256" key="1">
    <source>
        <dbReference type="SAM" id="MobiDB-lite"/>
    </source>
</evidence>
<organism evidence="2 3">
    <name type="scientific">Amylocarpus encephaloides</name>
    <dbReference type="NCBI Taxonomy" id="45428"/>
    <lineage>
        <taxon>Eukaryota</taxon>
        <taxon>Fungi</taxon>
        <taxon>Dikarya</taxon>
        <taxon>Ascomycota</taxon>
        <taxon>Pezizomycotina</taxon>
        <taxon>Leotiomycetes</taxon>
        <taxon>Helotiales</taxon>
        <taxon>Helotiales incertae sedis</taxon>
        <taxon>Amylocarpus</taxon>
    </lineage>
</organism>
<protein>
    <submittedName>
        <fullName evidence="2">Uncharacterized protein</fullName>
    </submittedName>
</protein>
<proteinExistence type="predicted"/>
<evidence type="ECO:0000313" key="3">
    <source>
        <dbReference type="Proteomes" id="UP000824998"/>
    </source>
</evidence>
<evidence type="ECO:0000313" key="2">
    <source>
        <dbReference type="EMBL" id="KAG9234119.1"/>
    </source>
</evidence>
<dbReference type="EMBL" id="MU251474">
    <property type="protein sequence ID" value="KAG9234119.1"/>
    <property type="molecule type" value="Genomic_DNA"/>
</dbReference>
<dbReference type="Proteomes" id="UP000824998">
    <property type="component" value="Unassembled WGS sequence"/>
</dbReference>
<accession>A0A9P8C520</accession>
<comment type="caution">
    <text evidence="2">The sequence shown here is derived from an EMBL/GenBank/DDBJ whole genome shotgun (WGS) entry which is preliminary data.</text>
</comment>
<reference evidence="2" key="1">
    <citation type="journal article" date="2021" name="IMA Fungus">
        <title>Genomic characterization of three marine fungi, including Emericellopsis atlantica sp. nov. with signatures of a generalist lifestyle and marine biomass degradation.</title>
        <authorList>
            <person name="Hagestad O.C."/>
            <person name="Hou L."/>
            <person name="Andersen J.H."/>
            <person name="Hansen E.H."/>
            <person name="Altermark B."/>
            <person name="Li C."/>
            <person name="Kuhnert E."/>
            <person name="Cox R.J."/>
            <person name="Crous P.W."/>
            <person name="Spatafora J.W."/>
            <person name="Lail K."/>
            <person name="Amirebrahimi M."/>
            <person name="Lipzen A."/>
            <person name="Pangilinan J."/>
            <person name="Andreopoulos W."/>
            <person name="Hayes R.D."/>
            <person name="Ng V."/>
            <person name="Grigoriev I.V."/>
            <person name="Jackson S.A."/>
            <person name="Sutton T.D.S."/>
            <person name="Dobson A.D.W."/>
            <person name="Rama T."/>
        </authorList>
    </citation>
    <scope>NUCLEOTIDE SEQUENCE</scope>
    <source>
        <strain evidence="2">TRa018bII</strain>
    </source>
</reference>
<dbReference type="AlphaFoldDB" id="A0A9P8C520"/>
<gene>
    <name evidence="2" type="ORF">BJ875DRAFT_22061</name>
</gene>
<keyword evidence="3" id="KW-1185">Reference proteome</keyword>
<name>A0A9P8C520_9HELO</name>
<feature type="region of interest" description="Disordered" evidence="1">
    <location>
        <begin position="1"/>
        <end position="23"/>
    </location>
</feature>
<sequence>MTMTITRATPSPSPAHVPPVHSDRSQPAKYVLYLLPVSRGLMRGSSLIWQKHLGALGKCSQPPATGSGRPGVDLQTSSTAIIISPGSMFASSGRDLNSNGPSDWHVEPVLGRLRQEKGAHNIARELPHAGVQYTTILCTVHGVVFSLFSPPVLRHTGVRIANCCDFRLSRSEKPLLSQSKLHDFQCVERPSIQEHVARPFTPSRAEQYVVWHHSKAPVHRRVGTCCCGSTKCAWSLGV</sequence>